<keyword evidence="3" id="KW-1185">Reference proteome</keyword>
<dbReference type="AlphaFoldDB" id="A0A7W8Y9B8"/>
<organism evidence="2 3">
    <name type="scientific">Neomicrococcus lactis</name>
    <dbReference type="NCBI Taxonomy" id="732241"/>
    <lineage>
        <taxon>Bacteria</taxon>
        <taxon>Bacillati</taxon>
        <taxon>Actinomycetota</taxon>
        <taxon>Actinomycetes</taxon>
        <taxon>Micrococcales</taxon>
        <taxon>Micrococcaceae</taxon>
        <taxon>Neomicrococcus</taxon>
    </lineage>
</organism>
<dbReference type="RefSeq" id="WP_183640247.1">
    <property type="nucleotide sequence ID" value="NZ_CANLFI010000002.1"/>
</dbReference>
<feature type="region of interest" description="Disordered" evidence="1">
    <location>
        <begin position="1"/>
        <end position="20"/>
    </location>
</feature>
<evidence type="ECO:0000313" key="2">
    <source>
        <dbReference type="EMBL" id="MBB5597287.1"/>
    </source>
</evidence>
<reference evidence="2 3" key="1">
    <citation type="submission" date="2020-08" db="EMBL/GenBank/DDBJ databases">
        <title>Sequencing the genomes of 1000 actinobacteria strains.</title>
        <authorList>
            <person name="Klenk H.-P."/>
        </authorList>
    </citation>
    <scope>NUCLEOTIDE SEQUENCE [LARGE SCALE GENOMIC DNA]</scope>
    <source>
        <strain evidence="2 3">DSM 23694</strain>
    </source>
</reference>
<feature type="compositionally biased region" description="Polar residues" evidence="1">
    <location>
        <begin position="1"/>
        <end position="10"/>
    </location>
</feature>
<proteinExistence type="predicted"/>
<sequence>MSEETTQPDNAGTGAAPKGDYWYNVETGGVEVGAQSDWTKLLGPYASREEAMKAMDKVHQNNEAWDSEDES</sequence>
<evidence type="ECO:0008006" key="4">
    <source>
        <dbReference type="Google" id="ProtNLM"/>
    </source>
</evidence>
<accession>A0A7W8Y9B8</accession>
<dbReference type="EMBL" id="JACHBL010000001">
    <property type="protein sequence ID" value="MBB5597287.1"/>
    <property type="molecule type" value="Genomic_DNA"/>
</dbReference>
<protein>
    <recommendedName>
        <fullName evidence="4">SPOR domain-containing protein</fullName>
    </recommendedName>
</protein>
<evidence type="ECO:0000256" key="1">
    <source>
        <dbReference type="SAM" id="MobiDB-lite"/>
    </source>
</evidence>
<evidence type="ECO:0000313" key="3">
    <source>
        <dbReference type="Proteomes" id="UP000523863"/>
    </source>
</evidence>
<dbReference type="Proteomes" id="UP000523863">
    <property type="component" value="Unassembled WGS sequence"/>
</dbReference>
<gene>
    <name evidence="2" type="ORF">BKA12_000367</name>
</gene>
<name>A0A7W8Y9B8_9MICC</name>
<comment type="caution">
    <text evidence="2">The sequence shown here is derived from an EMBL/GenBank/DDBJ whole genome shotgun (WGS) entry which is preliminary data.</text>
</comment>